<dbReference type="InterPro" id="IPR036188">
    <property type="entry name" value="FAD/NAD-bd_sf"/>
</dbReference>
<feature type="compositionally biased region" description="Basic and acidic residues" evidence="6">
    <location>
        <begin position="409"/>
        <end position="418"/>
    </location>
</feature>
<dbReference type="PANTHER" id="PTHR13847:SF274">
    <property type="entry name" value="RIESKE 2FE-2S IRON-SULFUR PROTEIN YHFW-RELATED"/>
    <property type="match status" value="1"/>
</dbReference>
<dbReference type="OrthoDB" id="9767869at2"/>
<dbReference type="InterPro" id="IPR017941">
    <property type="entry name" value="Rieske_2Fe-2S"/>
</dbReference>
<evidence type="ECO:0000256" key="1">
    <source>
        <dbReference type="ARBA" id="ARBA00022714"/>
    </source>
</evidence>
<dbReference type="GO" id="GO:0016705">
    <property type="term" value="F:oxidoreductase activity, acting on paired donors, with incorporation or reduction of molecular oxygen"/>
    <property type="evidence" value="ECO:0007669"/>
    <property type="project" value="UniProtKB-ARBA"/>
</dbReference>
<evidence type="ECO:0000259" key="7">
    <source>
        <dbReference type="PROSITE" id="PS51296"/>
    </source>
</evidence>
<dbReference type="Gene3D" id="2.102.10.10">
    <property type="entry name" value="Rieske [2Fe-2S] iron-sulphur domain"/>
    <property type="match status" value="1"/>
</dbReference>
<dbReference type="SUPFAM" id="SSF51905">
    <property type="entry name" value="FAD/NAD(P)-binding domain"/>
    <property type="match status" value="1"/>
</dbReference>
<dbReference type="RefSeq" id="WP_092097761.1">
    <property type="nucleotide sequence ID" value="NZ_FNAR01000015.1"/>
</dbReference>
<accession>A0A1G7EX51</accession>
<evidence type="ECO:0000256" key="6">
    <source>
        <dbReference type="SAM" id="MobiDB-lite"/>
    </source>
</evidence>
<dbReference type="InterPro" id="IPR006076">
    <property type="entry name" value="FAD-dep_OxRdtase"/>
</dbReference>
<dbReference type="InterPro" id="IPR005805">
    <property type="entry name" value="Rieske_Fe-S_prot_C"/>
</dbReference>
<dbReference type="EMBL" id="FNAR01000015">
    <property type="protein sequence ID" value="SDE68016.1"/>
    <property type="molecule type" value="Genomic_DNA"/>
</dbReference>
<keyword evidence="1" id="KW-0001">2Fe-2S</keyword>
<feature type="domain" description="Rieske" evidence="7">
    <location>
        <begin position="421"/>
        <end position="506"/>
    </location>
</feature>
<dbReference type="Gene3D" id="3.50.50.60">
    <property type="entry name" value="FAD/NAD(P)-binding domain"/>
    <property type="match status" value="1"/>
</dbReference>
<dbReference type="GO" id="GO:0005737">
    <property type="term" value="C:cytoplasm"/>
    <property type="evidence" value="ECO:0007669"/>
    <property type="project" value="TreeGrafter"/>
</dbReference>
<keyword evidence="5" id="KW-1015">Disulfide bond</keyword>
<name>A0A1G7EX51_9BACL</name>
<protein>
    <submittedName>
        <fullName evidence="8">Glycine/D-amino acid oxidase</fullName>
    </submittedName>
</protein>
<dbReference type="AlphaFoldDB" id="A0A1G7EX51"/>
<evidence type="ECO:0000256" key="4">
    <source>
        <dbReference type="ARBA" id="ARBA00023014"/>
    </source>
</evidence>
<dbReference type="PROSITE" id="PS51296">
    <property type="entry name" value="RIESKE"/>
    <property type="match status" value="1"/>
</dbReference>
<dbReference type="Gene3D" id="3.30.9.10">
    <property type="entry name" value="D-Amino Acid Oxidase, subunit A, domain 2"/>
    <property type="match status" value="1"/>
</dbReference>
<feature type="region of interest" description="Disordered" evidence="6">
    <location>
        <begin position="391"/>
        <end position="421"/>
    </location>
</feature>
<dbReference type="GO" id="GO:0016020">
    <property type="term" value="C:membrane"/>
    <property type="evidence" value="ECO:0007669"/>
    <property type="project" value="InterPro"/>
</dbReference>
<dbReference type="PRINTS" id="PR00162">
    <property type="entry name" value="RIESKE"/>
</dbReference>
<organism evidence="8 9">
    <name type="scientific">Bhargavaea beijingensis</name>
    <dbReference type="NCBI Taxonomy" id="426756"/>
    <lineage>
        <taxon>Bacteria</taxon>
        <taxon>Bacillati</taxon>
        <taxon>Bacillota</taxon>
        <taxon>Bacilli</taxon>
        <taxon>Bacillales</taxon>
        <taxon>Caryophanaceae</taxon>
        <taxon>Bhargavaea</taxon>
    </lineage>
</organism>
<dbReference type="GO" id="GO:0051537">
    <property type="term" value="F:2 iron, 2 sulfur cluster binding"/>
    <property type="evidence" value="ECO:0007669"/>
    <property type="project" value="UniProtKB-KW"/>
</dbReference>
<keyword evidence="3" id="KW-0408">Iron</keyword>
<evidence type="ECO:0000256" key="3">
    <source>
        <dbReference type="ARBA" id="ARBA00023004"/>
    </source>
</evidence>
<dbReference type="Pfam" id="PF00355">
    <property type="entry name" value="Rieske"/>
    <property type="match status" value="1"/>
</dbReference>
<evidence type="ECO:0000313" key="8">
    <source>
        <dbReference type="EMBL" id="SDE68016.1"/>
    </source>
</evidence>
<dbReference type="Pfam" id="PF01266">
    <property type="entry name" value="DAO"/>
    <property type="match status" value="1"/>
</dbReference>
<dbReference type="GO" id="GO:0046872">
    <property type="term" value="F:metal ion binding"/>
    <property type="evidence" value="ECO:0007669"/>
    <property type="project" value="UniProtKB-KW"/>
</dbReference>
<dbReference type="InterPro" id="IPR036922">
    <property type="entry name" value="Rieske_2Fe-2S_sf"/>
</dbReference>
<keyword evidence="2" id="KW-0479">Metal-binding</keyword>
<dbReference type="PANTHER" id="PTHR13847">
    <property type="entry name" value="SARCOSINE DEHYDROGENASE-RELATED"/>
    <property type="match status" value="1"/>
</dbReference>
<evidence type="ECO:0000313" key="9">
    <source>
        <dbReference type="Proteomes" id="UP000198823"/>
    </source>
</evidence>
<dbReference type="SUPFAM" id="SSF50022">
    <property type="entry name" value="ISP domain"/>
    <property type="match status" value="1"/>
</dbReference>
<proteinExistence type="predicted"/>
<evidence type="ECO:0000256" key="2">
    <source>
        <dbReference type="ARBA" id="ARBA00022723"/>
    </source>
</evidence>
<dbReference type="Proteomes" id="UP000198823">
    <property type="component" value="Unassembled WGS sequence"/>
</dbReference>
<reference evidence="8 9" key="1">
    <citation type="submission" date="2016-10" db="EMBL/GenBank/DDBJ databases">
        <authorList>
            <person name="de Groot N.N."/>
        </authorList>
    </citation>
    <scope>NUCLEOTIDE SEQUENCE [LARGE SCALE GENOMIC DNA]</scope>
    <source>
        <strain evidence="8 9">CGMCC 1.6762</strain>
    </source>
</reference>
<dbReference type="GO" id="GO:0004497">
    <property type="term" value="F:monooxygenase activity"/>
    <property type="evidence" value="ECO:0007669"/>
    <property type="project" value="UniProtKB-ARBA"/>
</dbReference>
<evidence type="ECO:0000256" key="5">
    <source>
        <dbReference type="ARBA" id="ARBA00023157"/>
    </source>
</evidence>
<dbReference type="STRING" id="426756.SAMN04488126_11552"/>
<gene>
    <name evidence="8" type="ORF">SAMN04488126_11552</name>
</gene>
<keyword evidence="4" id="KW-0411">Iron-sulfur</keyword>
<sequence>MEEKAMGMNQSFWRASAVRSGYPELSEDVEADVVVAGGGISGVLAAYSLAEKGRSVALIEALKMGSGTTGGTTGKLTAQHGLIYHDLLERHGEQTARQYFEANQEGRQLIESLVRKHGIDCDFRKTDAYVISRSEDGIGKLKKEAEAYSRLGIPGRMTKSSPPGFESAAALVMEDQAEFHAMNFLHGILQELESMGVQLYEGTRYMEAEQNGDRLVVRTNQPYTVTCSQIVLATLFPVEDPESFYSNTMKPFTSHLTSFTRGNIEWGNGMYITEDSPTRTFRTSEAEDGRLVWIIGGETHPTGDGSSVSGRYREIRTFAKEAFGLTDMQTYWSEHDLVTPDKRPYIGPLEKGGSSIYVMTGYGKWGLAASACAARVIAGLITGEDHPCKELFDPHRQLPEDTGNQNGGNDKDEGKKNESTTVSRIAAELEDGQAIRMERDGKPVGIYKDEDGSTHILDLSCTHLGCEVAWNDGDRTWDCPCHGSVFDSTGNVLAGPAKTPLKKLER</sequence>